<dbReference type="PRINTS" id="PR00320">
    <property type="entry name" value="GPROTEINBRPT"/>
</dbReference>
<reference evidence="5" key="2">
    <citation type="journal article" date="2018" name="Plant J.">
        <title>The Sorghum bicolor reference genome: improved assembly, gene annotations, a transcriptome atlas, and signatures of genome organization.</title>
        <authorList>
            <person name="McCormick R.F."/>
            <person name="Truong S.K."/>
            <person name="Sreedasyam A."/>
            <person name="Jenkins J."/>
            <person name="Shu S."/>
            <person name="Sims D."/>
            <person name="Kennedy M."/>
            <person name="Amirebrahimi M."/>
            <person name="Weers B.D."/>
            <person name="McKinley B."/>
            <person name="Mattison A."/>
            <person name="Morishige D.T."/>
            <person name="Grimwood J."/>
            <person name="Schmutz J."/>
            <person name="Mullet J.E."/>
        </authorList>
    </citation>
    <scope>NUCLEOTIDE SEQUENCE [LARGE SCALE GENOMIC DNA]</scope>
    <source>
        <strain evidence="5">cv. BTx623</strain>
    </source>
</reference>
<dbReference type="Proteomes" id="UP000000768">
    <property type="component" value="Chromosome 4"/>
</dbReference>
<dbReference type="OrthoDB" id="408728at2759"/>
<evidence type="ECO:0000256" key="2">
    <source>
        <dbReference type="ARBA" id="ARBA00022737"/>
    </source>
</evidence>
<dbReference type="STRING" id="4558.A0A194YQ85"/>
<keyword evidence="1 3" id="KW-0853">WD repeat</keyword>
<dbReference type="PROSITE" id="PS50294">
    <property type="entry name" value="WD_REPEATS_REGION"/>
    <property type="match status" value="2"/>
</dbReference>
<dbReference type="InterPro" id="IPR036322">
    <property type="entry name" value="WD40_repeat_dom_sf"/>
</dbReference>
<feature type="repeat" description="WD" evidence="3">
    <location>
        <begin position="369"/>
        <end position="411"/>
    </location>
</feature>
<dbReference type="InterPro" id="IPR001680">
    <property type="entry name" value="WD40_rpt"/>
</dbReference>
<dbReference type="InterPro" id="IPR020472">
    <property type="entry name" value="WD40_PAC1"/>
</dbReference>
<dbReference type="Gramene" id="KXG30352">
    <property type="protein sequence ID" value="KXG30352"/>
    <property type="gene ID" value="SORBI_3004G169600"/>
</dbReference>
<proteinExistence type="predicted"/>
<keyword evidence="2" id="KW-0677">Repeat</keyword>
<dbReference type="SMART" id="SM00320">
    <property type="entry name" value="WD40"/>
    <property type="match status" value="6"/>
</dbReference>
<feature type="repeat" description="WD" evidence="3">
    <location>
        <begin position="515"/>
        <end position="538"/>
    </location>
</feature>
<dbReference type="Gene3D" id="2.130.10.10">
    <property type="entry name" value="YVTN repeat-like/Quinoprotein amine dehydrogenase"/>
    <property type="match status" value="1"/>
</dbReference>
<gene>
    <name evidence="4" type="ORF">SORBI_3004G169600</name>
</gene>
<dbReference type="InterPro" id="IPR015943">
    <property type="entry name" value="WD40/YVTN_repeat-like_dom_sf"/>
</dbReference>
<evidence type="ECO:0000256" key="3">
    <source>
        <dbReference type="PROSITE-ProRule" id="PRU00221"/>
    </source>
</evidence>
<dbReference type="InterPro" id="IPR040324">
    <property type="entry name" value="WDR44/Dgr2"/>
</dbReference>
<dbReference type="PANTHER" id="PTHR14221:SF42">
    <property type="entry name" value="TRANSDUCIN_WD40 REPEAT-LIKE SUPERFAMILY PROTEIN"/>
    <property type="match status" value="1"/>
</dbReference>
<dbReference type="PROSITE" id="PS50082">
    <property type="entry name" value="WD_REPEATS_2"/>
    <property type="match status" value="3"/>
</dbReference>
<dbReference type="PANTHER" id="PTHR14221">
    <property type="entry name" value="WD REPEAT DOMAIN 44"/>
    <property type="match status" value="1"/>
</dbReference>
<protein>
    <submittedName>
        <fullName evidence="4">Uncharacterized protein</fullName>
    </submittedName>
</protein>
<accession>A0A194YQ85</accession>
<feature type="repeat" description="WD" evidence="3">
    <location>
        <begin position="329"/>
        <end position="361"/>
    </location>
</feature>
<dbReference type="SUPFAM" id="SSF50978">
    <property type="entry name" value="WD40 repeat-like"/>
    <property type="match status" value="1"/>
</dbReference>
<dbReference type="EMBL" id="CM000763">
    <property type="protein sequence ID" value="KXG30352.1"/>
    <property type="molecule type" value="Genomic_DNA"/>
</dbReference>
<reference evidence="4 5" key="1">
    <citation type="journal article" date="2009" name="Nature">
        <title>The Sorghum bicolor genome and the diversification of grasses.</title>
        <authorList>
            <person name="Paterson A.H."/>
            <person name="Bowers J.E."/>
            <person name="Bruggmann R."/>
            <person name="Dubchak I."/>
            <person name="Grimwood J."/>
            <person name="Gundlach H."/>
            <person name="Haberer G."/>
            <person name="Hellsten U."/>
            <person name="Mitros T."/>
            <person name="Poliakov A."/>
            <person name="Schmutz J."/>
            <person name="Spannagl M."/>
            <person name="Tang H."/>
            <person name="Wang X."/>
            <person name="Wicker T."/>
            <person name="Bharti A.K."/>
            <person name="Chapman J."/>
            <person name="Feltus F.A."/>
            <person name="Gowik U."/>
            <person name="Grigoriev I.V."/>
            <person name="Lyons E."/>
            <person name="Maher C.A."/>
            <person name="Martis M."/>
            <person name="Narechania A."/>
            <person name="Otillar R.P."/>
            <person name="Penning B.W."/>
            <person name="Salamov A.A."/>
            <person name="Wang Y."/>
            <person name="Zhang L."/>
            <person name="Carpita N.C."/>
            <person name="Freeling M."/>
            <person name="Gingle A.R."/>
            <person name="Hash C.T."/>
            <person name="Keller B."/>
            <person name="Klein P."/>
            <person name="Kresovich S."/>
            <person name="McCann M.C."/>
            <person name="Ming R."/>
            <person name="Peterson D.G."/>
            <person name="Mehboob-ur-Rahman"/>
            <person name="Ware D."/>
            <person name="Westhoff P."/>
            <person name="Mayer K.F."/>
            <person name="Messing J."/>
            <person name="Rokhsar D.S."/>
        </authorList>
    </citation>
    <scope>NUCLEOTIDE SEQUENCE [LARGE SCALE GENOMIC DNA]</scope>
    <source>
        <strain evidence="5">cv. BTx623</strain>
    </source>
</reference>
<evidence type="ECO:0000313" key="4">
    <source>
        <dbReference type="EMBL" id="KXG30352.1"/>
    </source>
</evidence>
<dbReference type="AlphaFoldDB" id="A0A194YQ85"/>
<sequence>MYNSDGQDDIFLETSDDIRSSTYFSARCSTSDQLSASWGPDQDELWTSELMSVNERRHRFMIGMGFVKPIPTGITFSQWQGEILADRAFRDLEERINSICSSYRPSFSHCASAPDSTRNSVVLHESEHHELTGILDEVGTNRIMNIDQSEGFLSFSQLVHEFLQKGSGRGPARGMNVAFSEKQKDTKSFCGKFTRKNGEDIICLHDTRMKSLKTGTLFTTKVYQQNKKWMDFSALYMCQEIHAHGGSIRVMKFSTCGWYLASVGEDCIVCIWMIQEVESSPDLYIREAPVKSLNRNKGLKMKVGKGQRRALAIIPKKVFNIAETPLHEFHGHTSDILDMTWSKSNFLLTSSKDKTVRMWKVGCDDCLAVFKHRDYVTCIQSNPVDARYFVSGSIDGKVRVWDVSERRVVDWADTKDIITAVSYQPDGKGLIVGIASGRCRFYYHAGENVELEKVMKVTKKKSAGRQITSLQYSNGDPAGIMIASAGSKIRVSDGGAKISRKFEGRRGSKVLVPPSLTSDGQYLVSAGGDSNVYIWNFDGPAAGKSTTTGASRRVRSCEHFFSKGVTSVATWPGMLQQQEDLQSSSSSSSSKGATPTLCRDREFCSFGTWFSADGARGAATWPEEKLLPSLKYVNCAGMDECSTKVSAAWNKVVVTGGRDGVIRCFHNYGLPVKL</sequence>
<dbReference type="InParanoid" id="A0A194YQ85"/>
<dbReference type="eggNOG" id="KOG0283">
    <property type="taxonomic scope" value="Eukaryota"/>
</dbReference>
<keyword evidence="5" id="KW-1185">Reference proteome</keyword>
<organism evidence="4 5">
    <name type="scientific">Sorghum bicolor</name>
    <name type="common">Sorghum</name>
    <name type="synonym">Sorghum vulgare</name>
    <dbReference type="NCBI Taxonomy" id="4558"/>
    <lineage>
        <taxon>Eukaryota</taxon>
        <taxon>Viridiplantae</taxon>
        <taxon>Streptophyta</taxon>
        <taxon>Embryophyta</taxon>
        <taxon>Tracheophyta</taxon>
        <taxon>Spermatophyta</taxon>
        <taxon>Magnoliopsida</taxon>
        <taxon>Liliopsida</taxon>
        <taxon>Poales</taxon>
        <taxon>Poaceae</taxon>
        <taxon>PACMAD clade</taxon>
        <taxon>Panicoideae</taxon>
        <taxon>Andropogonodae</taxon>
        <taxon>Andropogoneae</taxon>
        <taxon>Sorghinae</taxon>
        <taxon>Sorghum</taxon>
    </lineage>
</organism>
<name>A0A194YQ85_SORBI</name>
<evidence type="ECO:0000313" key="5">
    <source>
        <dbReference type="Proteomes" id="UP000000768"/>
    </source>
</evidence>
<dbReference type="Pfam" id="PF00400">
    <property type="entry name" value="WD40"/>
    <property type="match status" value="3"/>
</dbReference>
<dbReference type="OMA" id="TQKFQGQ"/>
<evidence type="ECO:0000256" key="1">
    <source>
        <dbReference type="ARBA" id="ARBA00022574"/>
    </source>
</evidence>